<dbReference type="GeneID" id="11495348"/>
<dbReference type="Pfam" id="PF11708">
    <property type="entry name" value="Slu7"/>
    <property type="match status" value="1"/>
</dbReference>
<evidence type="ECO:0000256" key="2">
    <source>
        <dbReference type="ARBA" id="ARBA00007203"/>
    </source>
</evidence>
<comment type="subcellular location">
    <subcellularLocation>
        <location evidence="1 7">Nucleus</location>
    </subcellularLocation>
</comment>
<comment type="similarity">
    <text evidence="2 7">Belongs to the SLU7 family.</text>
</comment>
<evidence type="ECO:0000313" key="12">
    <source>
        <dbReference type="Proteomes" id="UP000000689"/>
    </source>
</evidence>
<gene>
    <name evidence="11" type="primary">NDAI0A03490</name>
    <name evidence="11" type="ordered locus">NDAI_0A03490</name>
</gene>
<dbReference type="GO" id="GO:0000386">
    <property type="term" value="F:second spliceosomal transesterification activity"/>
    <property type="evidence" value="ECO:0007669"/>
    <property type="project" value="EnsemblFungi"/>
</dbReference>
<accession>G0W3W8</accession>
<organism evidence="11 12">
    <name type="scientific">Naumovozyma dairenensis (strain ATCC 10597 / BCRC 20456 / CBS 421 / NBRC 0211 / NRRL Y-12639)</name>
    <name type="common">Saccharomyces dairenensis</name>
    <dbReference type="NCBI Taxonomy" id="1071378"/>
    <lineage>
        <taxon>Eukaryota</taxon>
        <taxon>Fungi</taxon>
        <taxon>Dikarya</taxon>
        <taxon>Ascomycota</taxon>
        <taxon>Saccharomycotina</taxon>
        <taxon>Saccharomycetes</taxon>
        <taxon>Saccharomycetales</taxon>
        <taxon>Saccharomycetaceae</taxon>
        <taxon>Naumovozyma</taxon>
    </lineage>
</organism>
<dbReference type="GO" id="GO:0000350">
    <property type="term" value="P:generation of catalytic spliceosome for second transesterification step"/>
    <property type="evidence" value="ECO:0007669"/>
    <property type="project" value="EnsemblFungi"/>
</dbReference>
<evidence type="ECO:0000256" key="3">
    <source>
        <dbReference type="ARBA" id="ARBA00022664"/>
    </source>
</evidence>
<keyword evidence="12" id="KW-1185">Reference proteome</keyword>
<evidence type="ECO:0000256" key="1">
    <source>
        <dbReference type="ARBA" id="ARBA00004123"/>
    </source>
</evidence>
<dbReference type="PANTHER" id="PTHR12942:SF2">
    <property type="entry name" value="PRE-MRNA-SPLICING FACTOR SLU7"/>
    <property type="match status" value="1"/>
</dbReference>
<dbReference type="Proteomes" id="UP000000689">
    <property type="component" value="Chromosome 1"/>
</dbReference>
<feature type="region of interest" description="Disordered" evidence="9">
    <location>
        <begin position="1"/>
        <end position="54"/>
    </location>
</feature>
<reference evidence="11 12" key="1">
    <citation type="journal article" date="2011" name="Proc. Natl. Acad. Sci. U.S.A.">
        <title>Evolutionary erosion of yeast sex chromosomes by mating-type switching accidents.</title>
        <authorList>
            <person name="Gordon J.L."/>
            <person name="Armisen D."/>
            <person name="Proux-Wera E."/>
            <person name="Oheigeartaigh S.S."/>
            <person name="Byrne K.P."/>
            <person name="Wolfe K.H."/>
        </authorList>
    </citation>
    <scope>NUCLEOTIDE SEQUENCE [LARGE SCALE GENOMIC DNA]</scope>
    <source>
        <strain evidence="12">ATCC 10597 / BCRC 20456 / CBS 421 / NBRC 0211 / NRRL Y-12639</strain>
    </source>
</reference>
<feature type="compositionally biased region" description="Basic and acidic residues" evidence="9">
    <location>
        <begin position="34"/>
        <end position="54"/>
    </location>
</feature>
<dbReference type="OrthoDB" id="249612at2759"/>
<dbReference type="EMBL" id="HE580267">
    <property type="protein sequence ID" value="CCD22506.1"/>
    <property type="molecule type" value="Genomic_DNA"/>
</dbReference>
<evidence type="ECO:0000256" key="6">
    <source>
        <dbReference type="ARBA" id="ARBA00023242"/>
    </source>
</evidence>
<evidence type="ECO:0000256" key="5">
    <source>
        <dbReference type="ARBA" id="ARBA00023187"/>
    </source>
</evidence>
<keyword evidence="4 7" id="KW-0747">Spliceosome</keyword>
<dbReference type="GO" id="GO:0030628">
    <property type="term" value="F:pre-mRNA 3'-splice site binding"/>
    <property type="evidence" value="ECO:0007669"/>
    <property type="project" value="UniProtKB-UniRule"/>
</dbReference>
<evidence type="ECO:0000313" key="11">
    <source>
        <dbReference type="EMBL" id="CCD22506.1"/>
    </source>
</evidence>
<dbReference type="HOGENOM" id="CLU_072877_0_0_1"/>
<dbReference type="GO" id="GO:0071021">
    <property type="term" value="C:U2-type post-spliceosomal complex"/>
    <property type="evidence" value="ECO:0007669"/>
    <property type="project" value="EnsemblFungi"/>
</dbReference>
<comment type="subunit">
    <text evidence="7">Associated with the spliceosome.</text>
</comment>
<evidence type="ECO:0000259" key="10">
    <source>
        <dbReference type="Pfam" id="PF11708"/>
    </source>
</evidence>
<evidence type="ECO:0000256" key="8">
    <source>
        <dbReference type="SAM" id="Coils"/>
    </source>
</evidence>
<dbReference type="KEGG" id="ndi:NDAI_0A03490"/>
<protein>
    <recommendedName>
        <fullName evidence="7">Pre-mRNA-splicing factor SLU7</fullName>
    </recommendedName>
</protein>
<feature type="coiled-coil region" evidence="8">
    <location>
        <begin position="331"/>
        <end position="358"/>
    </location>
</feature>
<keyword evidence="8" id="KW-0175">Coiled coil</keyword>
<evidence type="ECO:0000256" key="9">
    <source>
        <dbReference type="SAM" id="MobiDB-lite"/>
    </source>
</evidence>
<dbReference type="STRING" id="1071378.G0W3W8"/>
<dbReference type="InterPro" id="IPR021715">
    <property type="entry name" value="Slu7_dom"/>
</dbReference>
<dbReference type="eggNOG" id="KOG2560">
    <property type="taxonomic scope" value="Eukaryota"/>
</dbReference>
<dbReference type="AlphaFoldDB" id="G0W3W8"/>
<keyword evidence="5 7" id="KW-0508">mRNA splicing</keyword>
<comment type="function">
    <text evidence="7">Involved in pre-mRNA splicing.</text>
</comment>
<evidence type="ECO:0000256" key="4">
    <source>
        <dbReference type="ARBA" id="ARBA00022728"/>
    </source>
</evidence>
<dbReference type="RefSeq" id="XP_003667749.1">
    <property type="nucleotide sequence ID" value="XM_003667701.1"/>
</dbReference>
<keyword evidence="6 7" id="KW-0539">Nucleus</keyword>
<sequence>MSGNNNKNKNFKKGPTKQNQHLPQYIKSQPWYYKDSKNTTEKKNDNETSTKEEDYLIHHRSQKHEFDHNDEPTIGSGISDEFITVQSRFRDMHNRNTKHQEKLLYCENCGAKDHLRKDCLERPKKLKKTEVKGNYNHQQITSTNGVLPTEAKIRNEEQMDWDAKKDRWFGYTGKEYNELLENWETKKKNNTQEPTDKENEDDMWDTDEEIELMQLGLYKDSMGHLKKDDENNSNLKHRTAVRLREDRAAYLNDINSGEIKYDPKSRIYKNEEIGLVDEKSKMFRRYLTGEGLELNQLNRFSKQHAREAGIRDEVEDANKINHVLVANPTKYEQLMKEKTKQNLEQEELQRRKEEAFKNNLLEARKAEGTVQSDESKKELKDLYG</sequence>
<dbReference type="OMA" id="KSKMFRR"/>
<dbReference type="GO" id="GO:0000974">
    <property type="term" value="C:Prp19 complex"/>
    <property type="evidence" value="ECO:0007669"/>
    <property type="project" value="EnsemblFungi"/>
</dbReference>
<keyword evidence="3 7" id="KW-0507">mRNA processing</keyword>
<name>G0W3W8_NAUDC</name>
<dbReference type="InterPro" id="IPR039974">
    <property type="entry name" value="Splicing_factor_SLU7"/>
</dbReference>
<evidence type="ECO:0000256" key="7">
    <source>
        <dbReference type="RuleBase" id="RU367071"/>
    </source>
</evidence>
<feature type="region of interest" description="Disordered" evidence="9">
    <location>
        <begin position="365"/>
        <end position="384"/>
    </location>
</feature>
<dbReference type="PANTHER" id="PTHR12942">
    <property type="entry name" value="STEP II SPLICING FACTOR SLU7"/>
    <property type="match status" value="1"/>
</dbReference>
<feature type="domain" description="Pre-mRNA-splicing factor SLU7" evidence="10">
    <location>
        <begin position="159"/>
        <end position="356"/>
    </location>
</feature>
<proteinExistence type="inferred from homology"/>